<comment type="caution">
    <text evidence="1">The sequence shown here is derived from an EMBL/GenBank/DDBJ whole genome shotgun (WGS) entry which is preliminary data.</text>
</comment>
<evidence type="ECO:0000313" key="2">
    <source>
        <dbReference type="Proteomes" id="UP000789901"/>
    </source>
</evidence>
<gene>
    <name evidence="1" type="ORF">GMARGA_LOCUS20367</name>
</gene>
<dbReference type="InterPro" id="IPR031052">
    <property type="entry name" value="FHY3/FAR1"/>
</dbReference>
<dbReference type="Proteomes" id="UP000789901">
    <property type="component" value="Unassembled WGS sequence"/>
</dbReference>
<evidence type="ECO:0000313" key="1">
    <source>
        <dbReference type="EMBL" id="CAG8785513.1"/>
    </source>
</evidence>
<protein>
    <submittedName>
        <fullName evidence="1">9927_t:CDS:1</fullName>
    </submittedName>
</protein>
<organism evidence="1 2">
    <name type="scientific">Gigaspora margarita</name>
    <dbReference type="NCBI Taxonomy" id="4874"/>
    <lineage>
        <taxon>Eukaryota</taxon>
        <taxon>Fungi</taxon>
        <taxon>Fungi incertae sedis</taxon>
        <taxon>Mucoromycota</taxon>
        <taxon>Glomeromycotina</taxon>
        <taxon>Glomeromycetes</taxon>
        <taxon>Diversisporales</taxon>
        <taxon>Gigasporaceae</taxon>
        <taxon>Gigaspora</taxon>
    </lineage>
</organism>
<name>A0ABN7VMG9_GIGMA</name>
<feature type="non-terminal residue" evidence="1">
    <location>
        <position position="653"/>
    </location>
</feature>
<accession>A0ABN7VMG9</accession>
<sequence>SQHQPQGLLSDEILLASGSHMFGDEILSASSLYTFNNMLNNEVLLASILDNGDEILPAFDSHILGNEILSTSGSHVLSDEKLSDSENTLNNNNAFDINKQQNVEFNDQKKLEIVSGLKFQTWDQLDHYIKIYAKQNSFVSIIVGSEADDNTHRRCQYACEHQGIGCLKKIAIVKNQKQSQTKWLGCKWLVNATCPKNIEEIKITSCYLEYTNHEIHPNTIVFVSYYQQFPDEVKENIKYYTSKSFKQQNKIINKASTLLETLFNNKAQDPNWVVHWKLEPISNSLKLLFWMEPSQLLESTGCQPHILITDSDIANEVTIENIMPEIYRINCIYHISQNLIKNLKSKLGSDWDKFIKSWYKMCNSPSKQDFEFTAGVQSTQHVEGINRIIKSNITNRTSLSKLASVLDSQLARKSMYIHYSNWSQAYAKPIYIPALAQLLPKVDKWLSEFLTPPILSLQRVKIAEALYLDDFPATKIDEVITNLSTLYIQEVWETTRHRALYKNFVIILKNILESQPSITYKNSSTILTSNFVSNSTLIYPSSSISFNASRILNTRHAYGITNGLSNSVNFNQHLVTNTALNEVQDNESSDSNNEQKNSIPFDVSKVQDLVVKRKKEAPKVKCIKSSHETTNIRKEKAACLCSHYKQPNHYAKT</sequence>
<proteinExistence type="predicted"/>
<dbReference type="PANTHER" id="PTHR31669">
    <property type="entry name" value="PROTEIN FAR1-RELATED SEQUENCE 10-RELATED"/>
    <property type="match status" value="1"/>
</dbReference>
<feature type="non-terminal residue" evidence="1">
    <location>
        <position position="1"/>
    </location>
</feature>
<reference evidence="1 2" key="1">
    <citation type="submission" date="2021-06" db="EMBL/GenBank/DDBJ databases">
        <authorList>
            <person name="Kallberg Y."/>
            <person name="Tangrot J."/>
            <person name="Rosling A."/>
        </authorList>
    </citation>
    <scope>NUCLEOTIDE SEQUENCE [LARGE SCALE GENOMIC DNA]</scope>
    <source>
        <strain evidence="1 2">120-4 pot B 10/14</strain>
    </source>
</reference>
<keyword evidence="2" id="KW-1185">Reference proteome</keyword>
<dbReference type="EMBL" id="CAJVQB010017797">
    <property type="protein sequence ID" value="CAG8785513.1"/>
    <property type="molecule type" value="Genomic_DNA"/>
</dbReference>
<dbReference type="PANTHER" id="PTHR31669:SF283">
    <property type="entry name" value="PROTEIN FAR1-RELATED SEQUENCE"/>
    <property type="match status" value="1"/>
</dbReference>